<feature type="domain" description="Thioredoxin" evidence="5">
    <location>
        <begin position="6"/>
        <end position="166"/>
    </location>
</feature>
<organism evidence="6 7">
    <name type="scientific">Ramlibacter albus</name>
    <dbReference type="NCBI Taxonomy" id="2079448"/>
    <lineage>
        <taxon>Bacteria</taxon>
        <taxon>Pseudomonadati</taxon>
        <taxon>Pseudomonadota</taxon>
        <taxon>Betaproteobacteria</taxon>
        <taxon>Burkholderiales</taxon>
        <taxon>Comamonadaceae</taxon>
        <taxon>Ramlibacter</taxon>
    </lineage>
</organism>
<evidence type="ECO:0000256" key="4">
    <source>
        <dbReference type="PIRSR" id="PIRSR603782-2"/>
    </source>
</evidence>
<dbReference type="InterPro" id="IPR036249">
    <property type="entry name" value="Thioredoxin-like_sf"/>
</dbReference>
<dbReference type="PROSITE" id="PS51352">
    <property type="entry name" value="THIOREDOXIN_2"/>
    <property type="match status" value="1"/>
</dbReference>
<gene>
    <name evidence="6" type="ORF">H8R02_15250</name>
</gene>
<feature type="disulfide bond" description="Redox-active" evidence="4">
    <location>
        <begin position="44"/>
        <end position="48"/>
    </location>
</feature>
<dbReference type="PANTHER" id="PTHR12151:SF25">
    <property type="entry name" value="LINALOOL DEHYDRATASE_ISOMERASE DOMAIN-CONTAINING PROTEIN"/>
    <property type="match status" value="1"/>
</dbReference>
<dbReference type="GO" id="GO:0046872">
    <property type="term" value="F:metal ion binding"/>
    <property type="evidence" value="ECO:0007669"/>
    <property type="project" value="UniProtKB-KW"/>
</dbReference>
<keyword evidence="2 3" id="KW-0186">Copper</keyword>
<protein>
    <submittedName>
        <fullName evidence="6">SCO family protein</fullName>
    </submittedName>
</protein>
<comment type="similarity">
    <text evidence="1">Belongs to the SCO1/2 family.</text>
</comment>
<name>A0A923MAM0_9BURK</name>
<reference evidence="6" key="1">
    <citation type="submission" date="2020-08" db="EMBL/GenBank/DDBJ databases">
        <title>Ramlibacter sp. GTP1 16S ribosomal RNA gene genome sequencing and assembly.</title>
        <authorList>
            <person name="Kang M."/>
        </authorList>
    </citation>
    <scope>NUCLEOTIDE SEQUENCE</scope>
    <source>
        <strain evidence="6">GTP1</strain>
    </source>
</reference>
<evidence type="ECO:0000256" key="1">
    <source>
        <dbReference type="ARBA" id="ARBA00010996"/>
    </source>
</evidence>
<dbReference type="PANTHER" id="PTHR12151">
    <property type="entry name" value="ELECTRON TRANSPORT PROTIN SCO1/SENC FAMILY MEMBER"/>
    <property type="match status" value="1"/>
</dbReference>
<dbReference type="FunFam" id="3.40.30.10:FF:000013">
    <property type="entry name" value="Blast:Protein SCO1 homolog, mitochondrial"/>
    <property type="match status" value="1"/>
</dbReference>
<dbReference type="Proteomes" id="UP000596827">
    <property type="component" value="Unassembled WGS sequence"/>
</dbReference>
<keyword evidence="7" id="KW-1185">Reference proteome</keyword>
<dbReference type="CDD" id="cd02968">
    <property type="entry name" value="SCO"/>
    <property type="match status" value="1"/>
</dbReference>
<dbReference type="AlphaFoldDB" id="A0A923MAM0"/>
<keyword evidence="3" id="KW-0479">Metal-binding</keyword>
<feature type="binding site" evidence="3">
    <location>
        <position position="131"/>
    </location>
    <ligand>
        <name>Cu cation</name>
        <dbReference type="ChEBI" id="CHEBI:23378"/>
    </ligand>
</feature>
<dbReference type="Pfam" id="PF02630">
    <property type="entry name" value="SCO1-SenC"/>
    <property type="match status" value="1"/>
</dbReference>
<evidence type="ECO:0000313" key="6">
    <source>
        <dbReference type="EMBL" id="MBC5765824.1"/>
    </source>
</evidence>
<dbReference type="SUPFAM" id="SSF52833">
    <property type="entry name" value="Thioredoxin-like"/>
    <property type="match status" value="1"/>
</dbReference>
<dbReference type="InterPro" id="IPR003782">
    <property type="entry name" value="SCO1/SenC"/>
</dbReference>
<proteinExistence type="inferred from homology"/>
<keyword evidence="4" id="KW-1015">Disulfide bond</keyword>
<dbReference type="Gene3D" id="3.40.30.10">
    <property type="entry name" value="Glutaredoxin"/>
    <property type="match status" value="1"/>
</dbReference>
<dbReference type="EMBL" id="JACORU010000005">
    <property type="protein sequence ID" value="MBC5765824.1"/>
    <property type="molecule type" value="Genomic_DNA"/>
</dbReference>
<evidence type="ECO:0000259" key="5">
    <source>
        <dbReference type="PROSITE" id="PS51352"/>
    </source>
</evidence>
<evidence type="ECO:0000313" key="7">
    <source>
        <dbReference type="Proteomes" id="UP000596827"/>
    </source>
</evidence>
<evidence type="ECO:0000256" key="3">
    <source>
        <dbReference type="PIRSR" id="PIRSR603782-1"/>
    </source>
</evidence>
<accession>A0A923MAM0</accession>
<feature type="binding site" evidence="3">
    <location>
        <position position="44"/>
    </location>
    <ligand>
        <name>Cu cation</name>
        <dbReference type="ChEBI" id="CHEBI:23378"/>
    </ligand>
</feature>
<dbReference type="InterPro" id="IPR013766">
    <property type="entry name" value="Thioredoxin_domain"/>
</dbReference>
<comment type="caution">
    <text evidence="6">The sequence shown here is derived from an EMBL/GenBank/DDBJ whole genome shotgun (WGS) entry which is preliminary data.</text>
</comment>
<feature type="binding site" evidence="3">
    <location>
        <position position="48"/>
    </location>
    <ligand>
        <name>Cu cation</name>
        <dbReference type="ChEBI" id="CHEBI:23378"/>
    </ligand>
</feature>
<evidence type="ECO:0000256" key="2">
    <source>
        <dbReference type="ARBA" id="ARBA00023008"/>
    </source>
</evidence>
<sequence>MDDLMNGRGPIGGPFTLQGVDGRPVRLADFSGKVVLLYFGYTGCADVCPTDLVQMARLLSLLGKDAAQVQPVFVTLDPQRDTAAVVREYVKSFDARIVGLRGSEAETRRVATAYKVAYEKVPATRGYFIDHTAFFYLLDPAGRYVAFMPPGTSAERMLALVKDNLGLLR</sequence>